<evidence type="ECO:0000313" key="2">
    <source>
        <dbReference type="EMBL" id="KAI5393180.1"/>
    </source>
</evidence>
<dbReference type="EMBL" id="JAMSHJ010000006">
    <property type="protein sequence ID" value="KAI5393180.1"/>
    <property type="molecule type" value="Genomic_DNA"/>
</dbReference>
<dbReference type="Proteomes" id="UP001058974">
    <property type="component" value="Chromosome 6"/>
</dbReference>
<proteinExistence type="predicted"/>
<reference evidence="2 3" key="1">
    <citation type="journal article" date="2022" name="Nat. Genet.">
        <title>Improved pea reference genome and pan-genome highlight genomic features and evolutionary characteristics.</title>
        <authorList>
            <person name="Yang T."/>
            <person name="Liu R."/>
            <person name="Luo Y."/>
            <person name="Hu S."/>
            <person name="Wang D."/>
            <person name="Wang C."/>
            <person name="Pandey M.K."/>
            <person name="Ge S."/>
            <person name="Xu Q."/>
            <person name="Li N."/>
            <person name="Li G."/>
            <person name="Huang Y."/>
            <person name="Saxena R.K."/>
            <person name="Ji Y."/>
            <person name="Li M."/>
            <person name="Yan X."/>
            <person name="He Y."/>
            <person name="Liu Y."/>
            <person name="Wang X."/>
            <person name="Xiang C."/>
            <person name="Varshney R.K."/>
            <person name="Ding H."/>
            <person name="Gao S."/>
            <person name="Zong X."/>
        </authorList>
    </citation>
    <scope>NUCLEOTIDE SEQUENCE [LARGE SCALE GENOMIC DNA]</scope>
    <source>
        <strain evidence="2 3">cv. Zhongwan 6</strain>
    </source>
</reference>
<feature type="compositionally biased region" description="Basic residues" evidence="1">
    <location>
        <begin position="36"/>
        <end position="47"/>
    </location>
</feature>
<gene>
    <name evidence="2" type="ORF">KIW84_060345</name>
</gene>
<accession>A0A9D4VZX2</accession>
<name>A0A9D4VZX2_PEA</name>
<dbReference type="Gramene" id="Psat06G0034500-T1">
    <property type="protein sequence ID" value="KAI5393180.1"/>
    <property type="gene ID" value="KIW84_060345"/>
</dbReference>
<evidence type="ECO:0000313" key="3">
    <source>
        <dbReference type="Proteomes" id="UP001058974"/>
    </source>
</evidence>
<organism evidence="2 3">
    <name type="scientific">Pisum sativum</name>
    <name type="common">Garden pea</name>
    <name type="synonym">Lathyrus oleraceus</name>
    <dbReference type="NCBI Taxonomy" id="3888"/>
    <lineage>
        <taxon>Eukaryota</taxon>
        <taxon>Viridiplantae</taxon>
        <taxon>Streptophyta</taxon>
        <taxon>Embryophyta</taxon>
        <taxon>Tracheophyta</taxon>
        <taxon>Spermatophyta</taxon>
        <taxon>Magnoliopsida</taxon>
        <taxon>eudicotyledons</taxon>
        <taxon>Gunneridae</taxon>
        <taxon>Pentapetalae</taxon>
        <taxon>rosids</taxon>
        <taxon>fabids</taxon>
        <taxon>Fabales</taxon>
        <taxon>Fabaceae</taxon>
        <taxon>Papilionoideae</taxon>
        <taxon>50 kb inversion clade</taxon>
        <taxon>NPAAA clade</taxon>
        <taxon>Hologalegina</taxon>
        <taxon>IRL clade</taxon>
        <taxon>Fabeae</taxon>
        <taxon>Lathyrus</taxon>
    </lineage>
</organism>
<feature type="region of interest" description="Disordered" evidence="1">
    <location>
        <begin position="25"/>
        <end position="57"/>
    </location>
</feature>
<evidence type="ECO:0000256" key="1">
    <source>
        <dbReference type="SAM" id="MobiDB-lite"/>
    </source>
</evidence>
<dbReference type="AlphaFoldDB" id="A0A9D4VZX2"/>
<feature type="compositionally biased region" description="Basic and acidic residues" evidence="1">
    <location>
        <begin position="25"/>
        <end position="35"/>
    </location>
</feature>
<keyword evidence="3" id="KW-1185">Reference proteome</keyword>
<comment type="caution">
    <text evidence="2">The sequence shown here is derived from an EMBL/GenBank/DDBJ whole genome shotgun (WGS) entry which is preliminary data.</text>
</comment>
<protein>
    <submittedName>
        <fullName evidence="2">Uncharacterized protein</fullName>
    </submittedName>
</protein>
<sequence length="105" mass="11159">MVKNEEVRCSCTCTKCDKFIHNSTKCESKEQDPKALKRKRKMPRSKGKTNGGGAALGTGNVIGVGGGGAITCTKNATSTDGVTNAWNDHVIDAIIEDMVASKKEE</sequence>